<sequence length="41" mass="4418">MGTSGGGNKSSPKFGELLVFILLLVSLEMASSFYSINPIRR</sequence>
<reference evidence="2 3" key="1">
    <citation type="submission" date="2016-01" db="EMBL/GenBank/DDBJ databases">
        <authorList>
            <person name="Oliw E.H."/>
        </authorList>
    </citation>
    <scope>NUCLEOTIDE SEQUENCE [LARGE SCALE GENOMIC DNA]</scope>
    <source>
        <strain evidence="2 3">KA00635</strain>
    </source>
</reference>
<evidence type="ECO:0000313" key="3">
    <source>
        <dbReference type="Proteomes" id="UP000070422"/>
    </source>
</evidence>
<dbReference type="AlphaFoldDB" id="A0A133XZU7"/>
<protein>
    <submittedName>
        <fullName evidence="2">Uncharacterized protein</fullName>
    </submittedName>
</protein>
<evidence type="ECO:0000256" key="1">
    <source>
        <dbReference type="SAM" id="Phobius"/>
    </source>
</evidence>
<dbReference type="Proteomes" id="UP000070422">
    <property type="component" value="Unassembled WGS sequence"/>
</dbReference>
<keyword evidence="1" id="KW-0472">Membrane</keyword>
<name>A0A133XZU7_9LACT</name>
<accession>A0A133XZU7</accession>
<organism evidence="2 3">
    <name type="scientific">Aerococcus christensenii</name>
    <dbReference type="NCBI Taxonomy" id="87541"/>
    <lineage>
        <taxon>Bacteria</taxon>
        <taxon>Bacillati</taxon>
        <taxon>Bacillota</taxon>
        <taxon>Bacilli</taxon>
        <taxon>Lactobacillales</taxon>
        <taxon>Aerococcaceae</taxon>
        <taxon>Aerococcus</taxon>
    </lineage>
</organism>
<keyword evidence="1" id="KW-1133">Transmembrane helix</keyword>
<evidence type="ECO:0000313" key="2">
    <source>
        <dbReference type="EMBL" id="KXB36451.1"/>
    </source>
</evidence>
<dbReference type="EMBL" id="LSCQ01000042">
    <property type="protein sequence ID" value="KXB36451.1"/>
    <property type="molecule type" value="Genomic_DNA"/>
</dbReference>
<feature type="transmembrane region" description="Helical" evidence="1">
    <location>
        <begin position="17"/>
        <end position="36"/>
    </location>
</feature>
<comment type="caution">
    <text evidence="2">The sequence shown here is derived from an EMBL/GenBank/DDBJ whole genome shotgun (WGS) entry which is preliminary data.</text>
</comment>
<proteinExistence type="predicted"/>
<keyword evidence="1" id="KW-0812">Transmembrane</keyword>
<gene>
    <name evidence="2" type="ORF">HMPREF3187_00819</name>
</gene>